<proteinExistence type="predicted"/>
<evidence type="ECO:0000313" key="2">
    <source>
        <dbReference type="EMBL" id="PUU82393.1"/>
    </source>
</evidence>
<keyword evidence="3" id="KW-1185">Reference proteome</keyword>
<sequence length="89" mass="10395">MGTKKGALLQLSLQFFIFFYLFFFFKFMETSTKTTRSLFIYSSAICYFFLLLYCAATLPPSVVFLHSVDPFHTIRNIPYSHTKNGPVRE</sequence>
<gene>
    <name evidence="2" type="ORF">B9Z19DRAFT_430394</name>
</gene>
<name>A0A2T7A3R5_TUBBO</name>
<dbReference type="Proteomes" id="UP000244722">
    <property type="component" value="Unassembled WGS sequence"/>
</dbReference>
<organism evidence="2 3">
    <name type="scientific">Tuber borchii</name>
    <name type="common">White truffle</name>
    <dbReference type="NCBI Taxonomy" id="42251"/>
    <lineage>
        <taxon>Eukaryota</taxon>
        <taxon>Fungi</taxon>
        <taxon>Dikarya</taxon>
        <taxon>Ascomycota</taxon>
        <taxon>Pezizomycotina</taxon>
        <taxon>Pezizomycetes</taxon>
        <taxon>Pezizales</taxon>
        <taxon>Tuberaceae</taxon>
        <taxon>Tuber</taxon>
    </lineage>
</organism>
<evidence type="ECO:0000256" key="1">
    <source>
        <dbReference type="SAM" id="Phobius"/>
    </source>
</evidence>
<protein>
    <submittedName>
        <fullName evidence="2">Uncharacterized protein</fullName>
    </submittedName>
</protein>
<dbReference type="AlphaFoldDB" id="A0A2T7A3R5"/>
<keyword evidence="1" id="KW-0812">Transmembrane</keyword>
<evidence type="ECO:0000313" key="3">
    <source>
        <dbReference type="Proteomes" id="UP000244722"/>
    </source>
</evidence>
<feature type="transmembrane region" description="Helical" evidence="1">
    <location>
        <begin position="37"/>
        <end position="58"/>
    </location>
</feature>
<comment type="caution">
    <text evidence="2">The sequence shown here is derived from an EMBL/GenBank/DDBJ whole genome shotgun (WGS) entry which is preliminary data.</text>
</comment>
<reference evidence="2 3" key="1">
    <citation type="submission" date="2017-04" db="EMBL/GenBank/DDBJ databases">
        <title>Draft genome sequence of Tuber borchii Vittad., a whitish edible truffle.</title>
        <authorList>
            <consortium name="DOE Joint Genome Institute"/>
            <person name="Murat C."/>
            <person name="Kuo A."/>
            <person name="Barry K.W."/>
            <person name="Clum A."/>
            <person name="Dockter R.B."/>
            <person name="Fauchery L."/>
            <person name="Iotti M."/>
            <person name="Kohler A."/>
            <person name="Labutti K."/>
            <person name="Lindquist E.A."/>
            <person name="Lipzen A."/>
            <person name="Ohm R.A."/>
            <person name="Wang M."/>
            <person name="Grigoriev I.V."/>
            <person name="Zambonelli A."/>
            <person name="Martin F.M."/>
        </authorList>
    </citation>
    <scope>NUCLEOTIDE SEQUENCE [LARGE SCALE GENOMIC DNA]</scope>
    <source>
        <strain evidence="2 3">Tbo3840</strain>
    </source>
</reference>
<keyword evidence="1" id="KW-1133">Transmembrane helix</keyword>
<feature type="transmembrane region" description="Helical" evidence="1">
    <location>
        <begin position="6"/>
        <end position="25"/>
    </location>
</feature>
<dbReference type="EMBL" id="NESQ01000029">
    <property type="protein sequence ID" value="PUU82393.1"/>
    <property type="molecule type" value="Genomic_DNA"/>
</dbReference>
<keyword evidence="1" id="KW-0472">Membrane</keyword>
<accession>A0A2T7A3R5</accession>